<feature type="site" description="Interaction with substrate tRNA" evidence="10">
    <location>
        <position position="102"/>
    </location>
</feature>
<dbReference type="Gene3D" id="1.10.20.140">
    <property type="match status" value="1"/>
</dbReference>
<evidence type="ECO:0000256" key="1">
    <source>
        <dbReference type="ARBA" id="ARBA00001946"/>
    </source>
</evidence>
<reference evidence="14 15" key="1">
    <citation type="submission" date="2019-05" db="EMBL/GenBank/DDBJ databases">
        <title>Nesterenkonia sp. GY239, isolated from the Southern Atlantic Ocean.</title>
        <authorList>
            <person name="Zhang G."/>
        </authorList>
    </citation>
    <scope>NUCLEOTIDE SEQUENCE [LARGE SCALE GENOMIC DNA]</scope>
    <source>
        <strain evidence="14 15">GY239</strain>
    </source>
</reference>
<evidence type="ECO:0000256" key="9">
    <source>
        <dbReference type="ARBA" id="ARBA00049563"/>
    </source>
</evidence>
<evidence type="ECO:0000256" key="12">
    <source>
        <dbReference type="RuleBase" id="RU003784"/>
    </source>
</evidence>
<dbReference type="SUPFAM" id="SSF52540">
    <property type="entry name" value="P-loop containing nucleoside triphosphate hydrolases"/>
    <property type="match status" value="1"/>
</dbReference>
<dbReference type="Pfam" id="PF01715">
    <property type="entry name" value="IPPT"/>
    <property type="match status" value="1"/>
</dbReference>
<dbReference type="InterPro" id="IPR039657">
    <property type="entry name" value="Dimethylallyltransferase"/>
</dbReference>
<dbReference type="HAMAP" id="MF_00185">
    <property type="entry name" value="IPP_trans"/>
    <property type="match status" value="1"/>
</dbReference>
<dbReference type="EC" id="2.5.1.75" evidence="10"/>
<keyword evidence="8 10" id="KW-0460">Magnesium</keyword>
<protein>
    <recommendedName>
        <fullName evidence="10">tRNA dimethylallyltransferase</fullName>
        <ecNumber evidence="10">2.5.1.75</ecNumber>
    </recommendedName>
    <alternativeName>
        <fullName evidence="10">Dimethylallyl diphosphate:tRNA dimethylallyltransferase</fullName>
        <shortName evidence="10">DMAPP:tRNA dimethylallyltransferase</shortName>
        <shortName evidence="10">DMATase</shortName>
    </alternativeName>
    <alternativeName>
        <fullName evidence="10">Isopentenyl-diphosphate:tRNA isopentenyltransferase</fullName>
        <shortName evidence="10">IPP transferase</shortName>
        <shortName evidence="10">IPPT</shortName>
        <shortName evidence="10">IPTase</shortName>
    </alternativeName>
</protein>
<dbReference type="GO" id="GO:0052381">
    <property type="term" value="F:tRNA dimethylallyltransferase activity"/>
    <property type="evidence" value="ECO:0007669"/>
    <property type="project" value="UniProtKB-UniRule"/>
</dbReference>
<gene>
    <name evidence="10 14" type="primary">miaA</name>
    <name evidence="14" type="ORF">FEF27_07655</name>
</gene>
<keyword evidence="5 10" id="KW-0819">tRNA processing</keyword>
<comment type="catalytic activity">
    <reaction evidence="9 10 11">
        <text>adenosine(37) in tRNA + dimethylallyl diphosphate = N(6)-dimethylallyladenosine(37) in tRNA + diphosphate</text>
        <dbReference type="Rhea" id="RHEA:26482"/>
        <dbReference type="Rhea" id="RHEA-COMP:10162"/>
        <dbReference type="Rhea" id="RHEA-COMP:10375"/>
        <dbReference type="ChEBI" id="CHEBI:33019"/>
        <dbReference type="ChEBI" id="CHEBI:57623"/>
        <dbReference type="ChEBI" id="CHEBI:74411"/>
        <dbReference type="ChEBI" id="CHEBI:74415"/>
        <dbReference type="EC" id="2.5.1.75"/>
    </reaction>
</comment>
<dbReference type="AlphaFoldDB" id="A0A5R9AC64"/>
<evidence type="ECO:0000313" key="14">
    <source>
        <dbReference type="EMBL" id="TLP75615.1"/>
    </source>
</evidence>
<comment type="caution">
    <text evidence="10">Lacks conserved residue(s) required for the propagation of feature annotation.</text>
</comment>
<comment type="similarity">
    <text evidence="3 10 13">Belongs to the IPP transferase family.</text>
</comment>
<dbReference type="OrthoDB" id="9776390at2"/>
<dbReference type="GO" id="GO:0006400">
    <property type="term" value="P:tRNA modification"/>
    <property type="evidence" value="ECO:0007669"/>
    <property type="project" value="TreeGrafter"/>
</dbReference>
<organism evidence="14 15">
    <name type="scientific">Nesterenkonia sphaerica</name>
    <dbReference type="NCBI Taxonomy" id="1804988"/>
    <lineage>
        <taxon>Bacteria</taxon>
        <taxon>Bacillati</taxon>
        <taxon>Actinomycetota</taxon>
        <taxon>Actinomycetes</taxon>
        <taxon>Micrococcales</taxon>
        <taxon>Micrococcaceae</taxon>
        <taxon>Nesterenkonia</taxon>
    </lineage>
</organism>
<keyword evidence="4 10" id="KW-0808">Transferase</keyword>
<dbReference type="Proteomes" id="UP000306544">
    <property type="component" value="Unassembled WGS sequence"/>
</dbReference>
<keyword evidence="6 10" id="KW-0547">Nucleotide-binding</keyword>
<dbReference type="NCBIfam" id="TIGR00174">
    <property type="entry name" value="miaA"/>
    <property type="match status" value="1"/>
</dbReference>
<keyword evidence="7 10" id="KW-0067">ATP-binding</keyword>
<dbReference type="PANTHER" id="PTHR11088">
    <property type="entry name" value="TRNA DIMETHYLALLYLTRANSFERASE"/>
    <property type="match status" value="1"/>
</dbReference>
<comment type="cofactor">
    <cofactor evidence="1 10">
        <name>Mg(2+)</name>
        <dbReference type="ChEBI" id="CHEBI:18420"/>
    </cofactor>
</comment>
<comment type="caution">
    <text evidence="14">The sequence shown here is derived from an EMBL/GenBank/DDBJ whole genome shotgun (WGS) entry which is preliminary data.</text>
</comment>
<dbReference type="InterPro" id="IPR027417">
    <property type="entry name" value="P-loop_NTPase"/>
</dbReference>
<feature type="site" description="Interaction with substrate tRNA" evidence="10">
    <location>
        <position position="123"/>
    </location>
</feature>
<feature type="binding site" evidence="10">
    <location>
        <begin position="11"/>
        <end position="18"/>
    </location>
    <ligand>
        <name>ATP</name>
        <dbReference type="ChEBI" id="CHEBI:30616"/>
    </ligand>
</feature>
<evidence type="ECO:0000256" key="11">
    <source>
        <dbReference type="RuleBase" id="RU003783"/>
    </source>
</evidence>
<dbReference type="GO" id="GO:0005524">
    <property type="term" value="F:ATP binding"/>
    <property type="evidence" value="ECO:0007669"/>
    <property type="project" value="UniProtKB-UniRule"/>
</dbReference>
<feature type="binding site" evidence="10">
    <location>
        <begin position="13"/>
        <end position="18"/>
    </location>
    <ligand>
        <name>substrate</name>
    </ligand>
</feature>
<feature type="region of interest" description="Interaction with substrate tRNA" evidence="10">
    <location>
        <begin position="36"/>
        <end position="39"/>
    </location>
</feature>
<evidence type="ECO:0000256" key="8">
    <source>
        <dbReference type="ARBA" id="ARBA00022842"/>
    </source>
</evidence>
<comment type="subunit">
    <text evidence="10">Monomer.</text>
</comment>
<name>A0A5R9AC64_9MICC</name>
<evidence type="ECO:0000256" key="3">
    <source>
        <dbReference type="ARBA" id="ARBA00005842"/>
    </source>
</evidence>
<evidence type="ECO:0000256" key="5">
    <source>
        <dbReference type="ARBA" id="ARBA00022694"/>
    </source>
</evidence>
<sequence>MPQTPLIAVVGPTASGKTGLSLELARRLRGEIINADSMQLYRGMNIGTAKVTPEEASGIPHHMINLLDVSEEASVADYQAQARAVIADIRRRGSTPILVGGSGLYVRAALDVIEFPPTDPQLRAQIHDQLEQEGPARLRKELRRQDPETAATIKDDRRLVRALEVIRLTGRTFTSFMPQRVYEPSLTPVVQLGLRVDRAVLHERIASRVEHMRTSGLLEEVRALDAAGLRSSKTAAAAIGYRQFLDVLDGLKEEPEAVEDTIVATRRFARRQETWFRADPRITWLPAPDAQLAEHAMEAIRAQAG</sequence>
<evidence type="ECO:0000256" key="7">
    <source>
        <dbReference type="ARBA" id="ARBA00022840"/>
    </source>
</evidence>
<proteinExistence type="inferred from homology"/>
<evidence type="ECO:0000256" key="10">
    <source>
        <dbReference type="HAMAP-Rule" id="MF_00185"/>
    </source>
</evidence>
<accession>A0A5R9AC64</accession>
<dbReference type="Gene3D" id="3.40.50.300">
    <property type="entry name" value="P-loop containing nucleotide triphosphate hydrolases"/>
    <property type="match status" value="1"/>
</dbReference>
<evidence type="ECO:0000313" key="15">
    <source>
        <dbReference type="Proteomes" id="UP000306544"/>
    </source>
</evidence>
<keyword evidence="15" id="KW-1185">Reference proteome</keyword>
<dbReference type="InterPro" id="IPR018022">
    <property type="entry name" value="IPT"/>
</dbReference>
<evidence type="ECO:0000256" key="6">
    <source>
        <dbReference type="ARBA" id="ARBA00022741"/>
    </source>
</evidence>
<evidence type="ECO:0000256" key="2">
    <source>
        <dbReference type="ARBA" id="ARBA00003213"/>
    </source>
</evidence>
<evidence type="ECO:0000256" key="13">
    <source>
        <dbReference type="RuleBase" id="RU003785"/>
    </source>
</evidence>
<comment type="function">
    <text evidence="2 10 12">Catalyzes the transfer of a dimethylallyl group onto the adenine at position 37 in tRNAs that read codons beginning with uridine, leading to the formation of N6-(dimethylallyl)adenosine (i(6)A).</text>
</comment>
<evidence type="ECO:0000256" key="4">
    <source>
        <dbReference type="ARBA" id="ARBA00022679"/>
    </source>
</evidence>
<dbReference type="EMBL" id="VAWA01000008">
    <property type="protein sequence ID" value="TLP75615.1"/>
    <property type="molecule type" value="Genomic_DNA"/>
</dbReference>
<dbReference type="PANTHER" id="PTHR11088:SF60">
    <property type="entry name" value="TRNA DIMETHYLALLYLTRANSFERASE"/>
    <property type="match status" value="1"/>
</dbReference>